<keyword evidence="2" id="KW-0597">Phosphoprotein</keyword>
<dbReference type="InterPro" id="IPR036890">
    <property type="entry name" value="HATPase_C_sf"/>
</dbReference>
<dbReference type="PROSITE" id="PS50885">
    <property type="entry name" value="HAMP"/>
    <property type="match status" value="1"/>
</dbReference>
<evidence type="ECO:0000313" key="8">
    <source>
        <dbReference type="Proteomes" id="UP001317742"/>
    </source>
</evidence>
<evidence type="ECO:0000256" key="2">
    <source>
        <dbReference type="ARBA" id="ARBA00022553"/>
    </source>
</evidence>
<dbReference type="CDD" id="cd06225">
    <property type="entry name" value="HAMP"/>
    <property type="match status" value="1"/>
</dbReference>
<reference evidence="7 8" key="1">
    <citation type="submission" date="2022-08" db="EMBL/GenBank/DDBJ databases">
        <title>Genome Sequence of the sulphate-reducing bacterium, Pseudodesulfovibrio sp. SYK.</title>
        <authorList>
            <person name="Kondo R."/>
            <person name="Kataoka T."/>
        </authorList>
    </citation>
    <scope>NUCLEOTIDE SEQUENCE [LARGE SCALE GENOMIC DNA]</scope>
    <source>
        <strain evidence="7 8">SYK</strain>
    </source>
</reference>
<dbReference type="SUPFAM" id="SSF81606">
    <property type="entry name" value="PP2C-like"/>
    <property type="match status" value="1"/>
</dbReference>
<dbReference type="InterPro" id="IPR001932">
    <property type="entry name" value="PPM-type_phosphatase-like_dom"/>
</dbReference>
<dbReference type="SMART" id="SM00331">
    <property type="entry name" value="PP2C_SIG"/>
    <property type="match status" value="1"/>
</dbReference>
<proteinExistence type="predicted"/>
<evidence type="ECO:0000259" key="6">
    <source>
        <dbReference type="PROSITE" id="PS50885"/>
    </source>
</evidence>
<evidence type="ECO:0000256" key="5">
    <source>
        <dbReference type="ARBA" id="ARBA00022801"/>
    </source>
</evidence>
<dbReference type="SMART" id="SM00304">
    <property type="entry name" value="HAMP"/>
    <property type="match status" value="1"/>
</dbReference>
<dbReference type="PANTHER" id="PTHR43156">
    <property type="entry name" value="STAGE II SPORULATION PROTEIN E-RELATED"/>
    <property type="match status" value="1"/>
</dbReference>
<protein>
    <recommendedName>
        <fullName evidence="6">HAMP domain-containing protein</fullName>
    </recommendedName>
</protein>
<keyword evidence="3" id="KW-0808">Transferase</keyword>
<dbReference type="Pfam" id="PF07228">
    <property type="entry name" value="SpoIIE"/>
    <property type="match status" value="1"/>
</dbReference>
<dbReference type="Proteomes" id="UP001317742">
    <property type="component" value="Chromosome"/>
</dbReference>
<dbReference type="SUPFAM" id="SSF55874">
    <property type="entry name" value="ATPase domain of HSP90 chaperone/DNA topoisomerase II/histidine kinase"/>
    <property type="match status" value="1"/>
</dbReference>
<dbReference type="InterPro" id="IPR052016">
    <property type="entry name" value="Bact_Sigma-Reg"/>
</dbReference>
<dbReference type="InterPro" id="IPR003594">
    <property type="entry name" value="HATPase_dom"/>
</dbReference>
<evidence type="ECO:0000256" key="1">
    <source>
        <dbReference type="ARBA" id="ARBA00004370"/>
    </source>
</evidence>
<dbReference type="CDD" id="cd18773">
    <property type="entry name" value="PDC1_HK_sensor"/>
    <property type="match status" value="1"/>
</dbReference>
<dbReference type="Pfam" id="PF00672">
    <property type="entry name" value="HAMP"/>
    <property type="match status" value="1"/>
</dbReference>
<keyword evidence="5" id="KW-0378">Hydrolase</keyword>
<accession>A0ABN6S7R0</accession>
<evidence type="ECO:0000256" key="4">
    <source>
        <dbReference type="ARBA" id="ARBA00022777"/>
    </source>
</evidence>
<dbReference type="Gene3D" id="3.60.40.10">
    <property type="entry name" value="PPM-type phosphatase domain"/>
    <property type="match status" value="1"/>
</dbReference>
<name>A0ABN6S7R0_9BACT</name>
<gene>
    <name evidence="7" type="ORF">SYK_27070</name>
</gene>
<dbReference type="SUPFAM" id="SSF158472">
    <property type="entry name" value="HAMP domain-like"/>
    <property type="match status" value="1"/>
</dbReference>
<dbReference type="Gene3D" id="3.30.450.20">
    <property type="entry name" value="PAS domain"/>
    <property type="match status" value="1"/>
</dbReference>
<keyword evidence="8" id="KW-1185">Reference proteome</keyword>
<feature type="domain" description="HAMP" evidence="6">
    <location>
        <begin position="413"/>
        <end position="465"/>
    </location>
</feature>
<comment type="subcellular location">
    <subcellularLocation>
        <location evidence="1">Membrane</location>
    </subcellularLocation>
</comment>
<evidence type="ECO:0000313" key="7">
    <source>
        <dbReference type="EMBL" id="BDQ38347.1"/>
    </source>
</evidence>
<keyword evidence="4" id="KW-0418">Kinase</keyword>
<dbReference type="PANTHER" id="PTHR43156:SF2">
    <property type="entry name" value="STAGE II SPORULATION PROTEIN E"/>
    <property type="match status" value="1"/>
</dbReference>
<dbReference type="CDD" id="cd16936">
    <property type="entry name" value="HATPase_RsbW-like"/>
    <property type="match status" value="1"/>
</dbReference>
<dbReference type="InterPro" id="IPR036457">
    <property type="entry name" value="PPM-type-like_dom_sf"/>
</dbReference>
<dbReference type="InterPro" id="IPR003660">
    <property type="entry name" value="HAMP_dom"/>
</dbReference>
<dbReference type="Pfam" id="PF13581">
    <property type="entry name" value="HATPase_c_2"/>
    <property type="match status" value="1"/>
</dbReference>
<organism evidence="7 8">
    <name type="scientific">Pseudodesulfovibrio nedwellii</name>
    <dbReference type="NCBI Taxonomy" id="2973072"/>
    <lineage>
        <taxon>Bacteria</taxon>
        <taxon>Pseudomonadati</taxon>
        <taxon>Thermodesulfobacteriota</taxon>
        <taxon>Desulfovibrionia</taxon>
        <taxon>Desulfovibrionales</taxon>
        <taxon>Desulfovibrionaceae</taxon>
    </lineage>
</organism>
<sequence>MKFSIRIKIFVVLLAFSLGPLFLSRGLMGKASSEAVRDMAEELRKELLFIVASELEYNASSLLTLLERGGETMKLAVRALAVDTSRIFENKKTDVESRIYYSIDFADPDEAPPDAVPHKGYVRKTMSGRERLIKVSFEYPSVHLSHRVREKDVKKDLQLLQQLSQTLRSLIQDMTDAPFWINVGLESGAFLTYPGHGGFPSMYDHRDQDWYQESKESKTWKFYLTVDPVTRATVSTIAFPIRSNDGTFLGCASLDLPAFALMGEEELKERWDGEILSFMVSRDSSGDTQNKGLLILAQKDPHADGHRHWMSGVKQEWLTFDDPIGTEILLHAMDMQKSGAVPLSYKGENSLCAFASNDFYSFIIIAPERVISKLPNAVAGSLDILFDEMRDISFIISGIMLIFTGVIAWFGSRAITRPLLAMNDVARRLAGGDFSARMTQKTGDERDDLIESFNEMGPQLKELMRLNKDMELAQEVQRLLLPHSEPCLDGFDISGGISYCDQTGGDYYDFLNVKCQDGDALGVVVGDVSGHGLPSAMVMAAARGQFHTLSKITMGPHERMQSINEVLSRDLDGTGRFLTMFYLRLKKNNASVKWVRAGHDPAIRYNPDTDSFGELLGEGLPLGVLEEYEYESNEALLENGEILVLSTDGVWEARNDEGIMFGKKRMLAIIRESAHKNAEGIRLALMDAVDHYQVNGQEDDIAVVVIKKTSGKCMPGDTVSFRMTNKENCFRCFQPKVEAFGESNGLPGKIIFHLTLVLDELVTNIIDYGYADFDEHPIDVSLSMDGDILIIRVEDDSEPFNILEAPEPELDVPLEERDRPIGGMGIHLIKNMVHCIEYVREDGKNVLTLSKDTSKSCTPAKG</sequence>
<dbReference type="Gene3D" id="6.10.340.10">
    <property type="match status" value="1"/>
</dbReference>
<evidence type="ECO:0000256" key="3">
    <source>
        <dbReference type="ARBA" id="ARBA00022679"/>
    </source>
</evidence>
<dbReference type="RefSeq" id="WP_281760845.1">
    <property type="nucleotide sequence ID" value="NZ_AP026709.1"/>
</dbReference>
<dbReference type="EMBL" id="AP026709">
    <property type="protein sequence ID" value="BDQ38347.1"/>
    <property type="molecule type" value="Genomic_DNA"/>
</dbReference>
<dbReference type="Gene3D" id="3.30.565.10">
    <property type="entry name" value="Histidine kinase-like ATPase, C-terminal domain"/>
    <property type="match status" value="1"/>
</dbReference>